<organism evidence="1 2">
    <name type="scientific">Ilyobacter polytropus (strain ATCC 51220 / DSM 2926 / LMG 16218 / CuHBu1)</name>
    <dbReference type="NCBI Taxonomy" id="572544"/>
    <lineage>
        <taxon>Bacteria</taxon>
        <taxon>Fusobacteriati</taxon>
        <taxon>Fusobacteriota</taxon>
        <taxon>Fusobacteriia</taxon>
        <taxon>Fusobacteriales</taxon>
        <taxon>Fusobacteriaceae</taxon>
        <taxon>Ilyobacter</taxon>
    </lineage>
</organism>
<name>E3HDV7_ILYPC</name>
<dbReference type="AlphaFoldDB" id="E3HDV7"/>
<protein>
    <submittedName>
        <fullName evidence="1">Uncharacterized protein</fullName>
    </submittedName>
</protein>
<dbReference type="Proteomes" id="UP000006875">
    <property type="component" value="Plasmid pILYOP02"/>
</dbReference>
<reference evidence="1 2" key="1">
    <citation type="journal article" date="2010" name="Stand. Genomic Sci.">
        <title>Complete genome sequence of Ilyobacter polytropus type strain (CuHbu1).</title>
        <authorList>
            <person name="Sikorski J."/>
            <person name="Chertkov O."/>
            <person name="Lapidus A."/>
            <person name="Nolan M."/>
            <person name="Lucas S."/>
            <person name="Del Rio T.G."/>
            <person name="Tice H."/>
            <person name="Cheng J.F."/>
            <person name="Tapia R."/>
            <person name="Han C."/>
            <person name="Goodwin L."/>
            <person name="Pitluck S."/>
            <person name="Liolios K."/>
            <person name="Ivanova N."/>
            <person name="Mavromatis K."/>
            <person name="Mikhailova N."/>
            <person name="Pati A."/>
            <person name="Chen A."/>
            <person name="Palaniappan K."/>
            <person name="Land M."/>
            <person name="Hauser L."/>
            <person name="Chang Y.J."/>
            <person name="Jeffries C.D."/>
            <person name="Brambilla E."/>
            <person name="Yasawong M."/>
            <person name="Rohde M."/>
            <person name="Pukall R."/>
            <person name="Spring S."/>
            <person name="Goker M."/>
            <person name="Woyke T."/>
            <person name="Bristow J."/>
            <person name="Eisen J.A."/>
            <person name="Markowitz V."/>
            <person name="Hugenholtz P."/>
            <person name="Kyrpides N.C."/>
            <person name="Klenk H.P."/>
        </authorList>
    </citation>
    <scope>NUCLEOTIDE SEQUENCE [LARGE SCALE GENOMIC DNA]</scope>
    <source>
        <strain evidence="2">ATCC 51220 / DSM 2926 / LMG 16218 / CuHBu1</strain>
        <plasmid evidence="2">pILYOP02</plasmid>
    </source>
</reference>
<keyword evidence="1" id="KW-0614">Plasmid</keyword>
<gene>
    <name evidence="1" type="ordered locus">Ilyop_2815</name>
</gene>
<dbReference type="KEGG" id="ipo:Ilyop_2815"/>
<keyword evidence="2" id="KW-1185">Reference proteome</keyword>
<geneLocation type="plasmid" evidence="1 2">
    <name>pILYOP02</name>
</geneLocation>
<dbReference type="RefSeq" id="WP_013389221.1">
    <property type="nucleotide sequence ID" value="NC_014634.1"/>
</dbReference>
<proteinExistence type="predicted"/>
<evidence type="ECO:0000313" key="2">
    <source>
        <dbReference type="Proteomes" id="UP000006875"/>
    </source>
</evidence>
<sequence>MVLNINFPKDFNSEVKILYLIKNSKLLLKGYGCHNPNSEKCRNCTLQSFKKGNLLDIDIDDVKKNKGIGCTEMSNLFFSLKFEVVNIEGIILS</sequence>
<accession>E3HDV7</accession>
<dbReference type="EMBL" id="CP002283">
    <property type="protein sequence ID" value="ADO84569.1"/>
    <property type="molecule type" value="Genomic_DNA"/>
</dbReference>
<dbReference type="HOGENOM" id="CLU_2395745_0_0_0"/>
<evidence type="ECO:0000313" key="1">
    <source>
        <dbReference type="EMBL" id="ADO84569.1"/>
    </source>
</evidence>